<evidence type="ECO:0000256" key="1">
    <source>
        <dbReference type="SAM" id="SignalP"/>
    </source>
</evidence>
<dbReference type="Proteomes" id="UP000469670">
    <property type="component" value="Unassembled WGS sequence"/>
</dbReference>
<dbReference type="SUPFAM" id="SSF89372">
    <property type="entry name" value="Fucose-specific lectin"/>
    <property type="match status" value="1"/>
</dbReference>
<reference evidence="3 4" key="1">
    <citation type="submission" date="2020-01" db="EMBL/GenBank/DDBJ databases">
        <title>Insect and environment-associated Actinomycetes.</title>
        <authorList>
            <person name="Currrie C."/>
            <person name="Chevrette M."/>
            <person name="Carlson C."/>
            <person name="Stubbendieck R."/>
            <person name="Wendt-Pienkowski E."/>
        </authorList>
    </citation>
    <scope>NUCLEOTIDE SEQUENCE [LARGE SCALE GENOMIC DNA]</scope>
    <source>
        <strain evidence="3 4">SID7590</strain>
    </source>
</reference>
<dbReference type="Gene3D" id="3.20.20.190">
    <property type="entry name" value="Phosphatidylinositol (PI) phosphodiesterase"/>
    <property type="match status" value="1"/>
</dbReference>
<dbReference type="InterPro" id="IPR006311">
    <property type="entry name" value="TAT_signal"/>
</dbReference>
<evidence type="ECO:0000313" key="4">
    <source>
        <dbReference type="Proteomes" id="UP000469670"/>
    </source>
</evidence>
<feature type="domain" description="PLL-like beta propeller" evidence="2">
    <location>
        <begin position="433"/>
        <end position="707"/>
    </location>
</feature>
<comment type="caution">
    <text evidence="3">The sequence shown here is derived from an EMBL/GenBank/DDBJ whole genome shotgun (WGS) entry which is preliminary data.</text>
</comment>
<organism evidence="3 4">
    <name type="scientific">Streptomyces parvus</name>
    <dbReference type="NCBI Taxonomy" id="66428"/>
    <lineage>
        <taxon>Bacteria</taxon>
        <taxon>Bacillati</taxon>
        <taxon>Actinomycetota</taxon>
        <taxon>Actinomycetes</taxon>
        <taxon>Kitasatosporales</taxon>
        <taxon>Streptomycetaceae</taxon>
        <taxon>Streptomyces</taxon>
    </lineage>
</organism>
<dbReference type="RefSeq" id="WP_164203834.1">
    <property type="nucleotide sequence ID" value="NZ_JAAGMP010000816.1"/>
</dbReference>
<evidence type="ECO:0000259" key="2">
    <source>
        <dbReference type="Pfam" id="PF26607"/>
    </source>
</evidence>
<proteinExistence type="predicted"/>
<dbReference type="AlphaFoldDB" id="A0A7K3RY84"/>
<keyword evidence="1" id="KW-0732">Signal</keyword>
<dbReference type="SUPFAM" id="SSF51695">
    <property type="entry name" value="PLC-like phosphodiesterases"/>
    <property type="match status" value="1"/>
</dbReference>
<dbReference type="InterPro" id="IPR051057">
    <property type="entry name" value="PI-PLC_domain"/>
</dbReference>
<feature type="signal peptide" evidence="1">
    <location>
        <begin position="1"/>
        <end position="24"/>
    </location>
</feature>
<dbReference type="EMBL" id="JAAGMP010000816">
    <property type="protein sequence ID" value="NEC20195.1"/>
    <property type="molecule type" value="Genomic_DNA"/>
</dbReference>
<dbReference type="Gene3D" id="2.120.10.70">
    <property type="entry name" value="Fucose-specific lectin"/>
    <property type="match status" value="1"/>
</dbReference>
<gene>
    <name evidence="3" type="ORF">G3I50_18355</name>
</gene>
<feature type="chain" id="PRO_5038558883" description="PLL-like beta propeller domain-containing protein" evidence="1">
    <location>
        <begin position="25"/>
        <end position="735"/>
    </location>
</feature>
<dbReference type="PANTHER" id="PTHR13593">
    <property type="match status" value="1"/>
</dbReference>
<accession>A0A7K3RY84</accession>
<sequence>MTRHALSRRAASAVLALTTLTAGAALTGLSLSPAAAAPATGASATVDPIDPDSLILSRWMGQVDNVIGDRPLNEIVMPGSHDAGSWSITDKSGVCDTASEAKLAREHPQIAAAISITQLGTIKQQLEVGSRYLDLRLCKQNGKWYTYHGGPLGGLFFDDPATGRKGEINEIAEWLRNHPEEIVTIELRTSVPADQDPSDGRDTAAEDTREAVELLGRSIGTSRMADRGKLAPTSTYNQFVQAGANVVLIDTKNSTNNAWAWPSHQVESRNSYVENKDWGGLIKEALKNPGSSSPAIDLVSRTALKRNEEVLRTDTGDPNKFFTLSGNVDSTLAIPDAAADVVTNGMNYKPDGLAYMLYLAREHNFKLLEKLEGPWRHSDIARNTNIVQLDFINMGGYRANGKLLGSGGMSAAIIANNTPTAAPGTLLGAERLADGKWSGAQALPGAYGALEFAGGERSVAAMPNGDVHFTAYGNDKHLYHNVRLANGSWQGWNRVNSDAVDNKLNGGPLALAATPDGTLHVLSVDKGGNLLHTLRRPDGSWQDGGWGSVGDGGNGVMKAKDVAVTGLPNNSIKVLVYGKDGAMRLTERYANGEWEQRGWQVIPGVGNSKTFVGSDLSIAATPDHTLQIAAIGQDRNVWHMTQNRQSVNSGWGRPEWAPGKGMEATAVALAALPDGSSQLVAVGMDGNTWHTKRAADGRWTAFAGVSGPWKRPLAAKSVKIAGLPDGRSFTLVDAR</sequence>
<name>A0A7K3RY84_9ACTN</name>
<evidence type="ECO:0000313" key="3">
    <source>
        <dbReference type="EMBL" id="NEC20195.1"/>
    </source>
</evidence>
<dbReference type="InterPro" id="IPR058502">
    <property type="entry name" value="PLL-like_beta-prop"/>
</dbReference>
<dbReference type="PROSITE" id="PS51318">
    <property type="entry name" value="TAT"/>
    <property type="match status" value="1"/>
</dbReference>
<dbReference type="GO" id="GO:0006629">
    <property type="term" value="P:lipid metabolic process"/>
    <property type="evidence" value="ECO:0007669"/>
    <property type="project" value="InterPro"/>
</dbReference>
<protein>
    <recommendedName>
        <fullName evidence="2">PLL-like beta propeller domain-containing protein</fullName>
    </recommendedName>
</protein>
<dbReference type="Pfam" id="PF26607">
    <property type="entry name" value="DUF8189"/>
    <property type="match status" value="1"/>
</dbReference>
<dbReference type="InterPro" id="IPR017946">
    <property type="entry name" value="PLC-like_Pdiesterase_TIM-brl"/>
</dbReference>
<dbReference type="PANTHER" id="PTHR13593:SF113">
    <property type="entry name" value="SI:DKEY-266F7.9"/>
    <property type="match status" value="1"/>
</dbReference>
<dbReference type="GO" id="GO:0008081">
    <property type="term" value="F:phosphoric diester hydrolase activity"/>
    <property type="evidence" value="ECO:0007669"/>
    <property type="project" value="InterPro"/>
</dbReference>